<dbReference type="OrthoDB" id="6914078at2"/>
<name>A0A516SCH8_9NEIS</name>
<gene>
    <name evidence="1" type="ORF">FNU76_05530</name>
</gene>
<reference evidence="2" key="1">
    <citation type="submission" date="2019-07" db="EMBL/GenBank/DDBJ databases">
        <title>Chitinimonas sp. nov., isolated from Ny-Alesund, arctica soil.</title>
        <authorList>
            <person name="Xu Q."/>
            <person name="Peng F."/>
        </authorList>
    </citation>
    <scope>NUCLEOTIDE SEQUENCE [LARGE SCALE GENOMIC DNA]</scope>
    <source>
        <strain evidence="2">R3-44</strain>
    </source>
</reference>
<evidence type="ECO:0000313" key="1">
    <source>
        <dbReference type="EMBL" id="QDQ25852.1"/>
    </source>
</evidence>
<dbReference type="InterPro" id="IPR024524">
    <property type="entry name" value="DUF3800"/>
</dbReference>
<evidence type="ECO:0008006" key="3">
    <source>
        <dbReference type="Google" id="ProtNLM"/>
    </source>
</evidence>
<organism evidence="1 2">
    <name type="scientific">Chitinimonas arctica</name>
    <dbReference type="NCBI Taxonomy" id="2594795"/>
    <lineage>
        <taxon>Bacteria</taxon>
        <taxon>Pseudomonadati</taxon>
        <taxon>Pseudomonadota</taxon>
        <taxon>Betaproteobacteria</taxon>
        <taxon>Neisseriales</taxon>
        <taxon>Chitinibacteraceae</taxon>
        <taxon>Chitinimonas</taxon>
    </lineage>
</organism>
<accession>A0A516SCH8</accession>
<sequence length="269" mass="30474">MSKKTAFAYLDESGDLGWKLKAPYGNGGSSRHFAIAIAIGQQNAFRRFGKIITQLHKVQNWSSPKEKKWGAVGSQARTTFCQLAAVELARNAELKVLVGVYHKKMAPDFVRIRDVRAEYPDLAETDLLKLEAKYKGRTHLVYAMMVAELLATYLPRELNYLSYCPDDLNEGQRTLEQILIYRLLALDRRSLELSHVNRESAMQGGLDFADMVAGAVWESFERKDRTYIDILEQQIVVHEFNAPPADLAAIKYTEPFNQSTVRIPAVHVP</sequence>
<keyword evidence="2" id="KW-1185">Reference proteome</keyword>
<dbReference type="Proteomes" id="UP000317550">
    <property type="component" value="Chromosome"/>
</dbReference>
<protein>
    <recommendedName>
        <fullName evidence="3">DUF3800 domain-containing protein</fullName>
    </recommendedName>
</protein>
<dbReference type="AlphaFoldDB" id="A0A516SCH8"/>
<dbReference type="EMBL" id="CP041730">
    <property type="protein sequence ID" value="QDQ25852.1"/>
    <property type="molecule type" value="Genomic_DNA"/>
</dbReference>
<evidence type="ECO:0000313" key="2">
    <source>
        <dbReference type="Proteomes" id="UP000317550"/>
    </source>
</evidence>
<dbReference type="Pfam" id="PF12686">
    <property type="entry name" value="DUF3800"/>
    <property type="match status" value="1"/>
</dbReference>
<dbReference type="KEGG" id="cari:FNU76_05530"/>
<dbReference type="RefSeq" id="WP_143856775.1">
    <property type="nucleotide sequence ID" value="NZ_CP041730.1"/>
</dbReference>
<proteinExistence type="predicted"/>